<evidence type="ECO:0000256" key="8">
    <source>
        <dbReference type="ARBA" id="ARBA00022842"/>
    </source>
</evidence>
<dbReference type="Proteomes" id="UP000184423">
    <property type="component" value="Unassembled WGS sequence"/>
</dbReference>
<sequence>MQNFSGRIASEFIFRRVLSIDKRMSAFRDDSEVGLINKNAGIKEVLVSKDTKFVINRALEFNKISNKFDITIGPLSLFWKKKLKNNEVPTKEEIENVKSLVDSRDVVIKEDFVFLKREDMMMDLGAIAKGYATDISKDILKAFSVKNALLDFGGNIYTIGKNKGKHWRIGIQNPFSDRGEILGIVSSTDESIVT</sequence>
<comment type="catalytic activity">
    <reaction evidence="10">
        <text>L-threonyl-[protein] + FAD = FMN-L-threonyl-[protein] + AMP + H(+)</text>
        <dbReference type="Rhea" id="RHEA:36847"/>
        <dbReference type="Rhea" id="RHEA-COMP:11060"/>
        <dbReference type="Rhea" id="RHEA-COMP:11061"/>
        <dbReference type="ChEBI" id="CHEBI:15378"/>
        <dbReference type="ChEBI" id="CHEBI:30013"/>
        <dbReference type="ChEBI" id="CHEBI:57692"/>
        <dbReference type="ChEBI" id="CHEBI:74257"/>
        <dbReference type="ChEBI" id="CHEBI:456215"/>
        <dbReference type="EC" id="2.7.1.180"/>
    </reaction>
</comment>
<dbReference type="EMBL" id="FQVG01000065">
    <property type="protein sequence ID" value="SHF38750.1"/>
    <property type="molecule type" value="Genomic_DNA"/>
</dbReference>
<evidence type="ECO:0000256" key="6">
    <source>
        <dbReference type="ARBA" id="ARBA00022723"/>
    </source>
</evidence>
<keyword evidence="6" id="KW-0479">Metal-binding</keyword>
<evidence type="ECO:0000313" key="12">
    <source>
        <dbReference type="Proteomes" id="UP000184423"/>
    </source>
</evidence>
<dbReference type="Pfam" id="PF02424">
    <property type="entry name" value="ApbE"/>
    <property type="match status" value="1"/>
</dbReference>
<dbReference type="PANTHER" id="PTHR30040:SF2">
    <property type="entry name" value="FAD:PROTEIN FMN TRANSFERASE"/>
    <property type="match status" value="1"/>
</dbReference>
<dbReference type="PANTHER" id="PTHR30040">
    <property type="entry name" value="THIAMINE BIOSYNTHESIS LIPOPROTEIN APBE"/>
    <property type="match status" value="1"/>
</dbReference>
<protein>
    <recommendedName>
        <fullName evidence="3">FAD:protein FMN transferase</fullName>
        <ecNumber evidence="2">2.7.1.180</ecNumber>
    </recommendedName>
    <alternativeName>
        <fullName evidence="9">Flavin transferase</fullName>
    </alternativeName>
</protein>
<dbReference type="AlphaFoldDB" id="A0A1M5B8J8"/>
<keyword evidence="5" id="KW-0808">Transferase</keyword>
<dbReference type="GO" id="GO:0046872">
    <property type="term" value="F:metal ion binding"/>
    <property type="evidence" value="ECO:0007669"/>
    <property type="project" value="UniProtKB-KW"/>
</dbReference>
<keyword evidence="7" id="KW-0274">FAD</keyword>
<dbReference type="Gene3D" id="3.10.520.10">
    <property type="entry name" value="ApbE-like domains"/>
    <property type="match status" value="1"/>
</dbReference>
<dbReference type="GO" id="GO:0016740">
    <property type="term" value="F:transferase activity"/>
    <property type="evidence" value="ECO:0007669"/>
    <property type="project" value="UniProtKB-KW"/>
</dbReference>
<dbReference type="InterPro" id="IPR024932">
    <property type="entry name" value="ApbE"/>
</dbReference>
<evidence type="ECO:0000256" key="4">
    <source>
        <dbReference type="ARBA" id="ARBA00022630"/>
    </source>
</evidence>
<keyword evidence="4" id="KW-0285">Flavoprotein</keyword>
<evidence type="ECO:0000256" key="2">
    <source>
        <dbReference type="ARBA" id="ARBA00011955"/>
    </source>
</evidence>
<dbReference type="SUPFAM" id="SSF143631">
    <property type="entry name" value="ApbE-like"/>
    <property type="match status" value="1"/>
</dbReference>
<organism evidence="11 12">
    <name type="scientific">Caloramator proteoclasticus DSM 10124</name>
    <dbReference type="NCBI Taxonomy" id="1121262"/>
    <lineage>
        <taxon>Bacteria</taxon>
        <taxon>Bacillati</taxon>
        <taxon>Bacillota</taxon>
        <taxon>Clostridia</taxon>
        <taxon>Eubacteriales</taxon>
        <taxon>Clostridiaceae</taxon>
        <taxon>Caloramator</taxon>
    </lineage>
</organism>
<evidence type="ECO:0000256" key="3">
    <source>
        <dbReference type="ARBA" id="ARBA00016337"/>
    </source>
</evidence>
<name>A0A1M5B8J8_9CLOT</name>
<dbReference type="InterPro" id="IPR003374">
    <property type="entry name" value="ApbE-like_sf"/>
</dbReference>
<gene>
    <name evidence="11" type="ORF">SAMN02746091_02407</name>
</gene>
<reference evidence="12" key="1">
    <citation type="submission" date="2016-11" db="EMBL/GenBank/DDBJ databases">
        <authorList>
            <person name="Varghese N."/>
            <person name="Submissions S."/>
        </authorList>
    </citation>
    <scope>NUCLEOTIDE SEQUENCE [LARGE SCALE GENOMIC DNA]</scope>
    <source>
        <strain evidence="12">DSM 10124</strain>
    </source>
</reference>
<evidence type="ECO:0000256" key="9">
    <source>
        <dbReference type="ARBA" id="ARBA00031306"/>
    </source>
</evidence>
<comment type="cofactor">
    <cofactor evidence="1">
        <name>Mg(2+)</name>
        <dbReference type="ChEBI" id="CHEBI:18420"/>
    </cofactor>
</comment>
<evidence type="ECO:0000256" key="10">
    <source>
        <dbReference type="ARBA" id="ARBA00048540"/>
    </source>
</evidence>
<proteinExistence type="predicted"/>
<keyword evidence="12" id="KW-1185">Reference proteome</keyword>
<keyword evidence="8" id="KW-0460">Magnesium</keyword>
<evidence type="ECO:0000256" key="7">
    <source>
        <dbReference type="ARBA" id="ARBA00022827"/>
    </source>
</evidence>
<evidence type="ECO:0000313" key="11">
    <source>
        <dbReference type="EMBL" id="SHF38750.1"/>
    </source>
</evidence>
<accession>A0A1M5B8J8</accession>
<evidence type="ECO:0000256" key="5">
    <source>
        <dbReference type="ARBA" id="ARBA00022679"/>
    </source>
</evidence>
<dbReference type="EC" id="2.7.1.180" evidence="2"/>
<evidence type="ECO:0000256" key="1">
    <source>
        <dbReference type="ARBA" id="ARBA00001946"/>
    </source>
</evidence>